<accession>A0ACB8UFY5</accession>
<dbReference type="Proteomes" id="UP001055072">
    <property type="component" value="Unassembled WGS sequence"/>
</dbReference>
<evidence type="ECO:0000313" key="1">
    <source>
        <dbReference type="EMBL" id="KAI0092590.1"/>
    </source>
</evidence>
<evidence type="ECO:0000313" key="2">
    <source>
        <dbReference type="Proteomes" id="UP001055072"/>
    </source>
</evidence>
<organism evidence="1 2">
    <name type="scientific">Irpex rosettiformis</name>
    <dbReference type="NCBI Taxonomy" id="378272"/>
    <lineage>
        <taxon>Eukaryota</taxon>
        <taxon>Fungi</taxon>
        <taxon>Dikarya</taxon>
        <taxon>Basidiomycota</taxon>
        <taxon>Agaricomycotina</taxon>
        <taxon>Agaricomycetes</taxon>
        <taxon>Polyporales</taxon>
        <taxon>Irpicaceae</taxon>
        <taxon>Irpex</taxon>
    </lineage>
</organism>
<comment type="caution">
    <text evidence="1">The sequence shown here is derived from an EMBL/GenBank/DDBJ whole genome shotgun (WGS) entry which is preliminary data.</text>
</comment>
<protein>
    <submittedName>
        <fullName evidence="1">Uncharacterized protein</fullName>
    </submittedName>
</protein>
<dbReference type="EMBL" id="MU274903">
    <property type="protein sequence ID" value="KAI0092590.1"/>
    <property type="molecule type" value="Genomic_DNA"/>
</dbReference>
<proteinExistence type="predicted"/>
<gene>
    <name evidence="1" type="ORF">BDY19DRAFT_1045815</name>
</gene>
<sequence>MSQNLNLPSPRDLFPGKSFPRQVGYMVNIVCRLNKFLAFIDQVGNGQKNYEQPKPKPFVVPTTDIQTRPDNRGHANSASGSIPHLEGSLTPPARNDDKRFPCELCGRRFSRPSALDTHMNSHTGEKPYPCTFPGCGKRFSARSNMQRHMRTHGTQDPPVDYNPPVQYPRNDNAQAYRRF</sequence>
<keyword evidence="2" id="KW-1185">Reference proteome</keyword>
<reference evidence="1" key="1">
    <citation type="journal article" date="2021" name="Environ. Microbiol.">
        <title>Gene family expansions and transcriptome signatures uncover fungal adaptations to wood decay.</title>
        <authorList>
            <person name="Hage H."/>
            <person name="Miyauchi S."/>
            <person name="Viragh M."/>
            <person name="Drula E."/>
            <person name="Min B."/>
            <person name="Chaduli D."/>
            <person name="Navarro D."/>
            <person name="Favel A."/>
            <person name="Norest M."/>
            <person name="Lesage-Meessen L."/>
            <person name="Balint B."/>
            <person name="Merenyi Z."/>
            <person name="de Eugenio L."/>
            <person name="Morin E."/>
            <person name="Martinez A.T."/>
            <person name="Baldrian P."/>
            <person name="Stursova M."/>
            <person name="Martinez M.J."/>
            <person name="Novotny C."/>
            <person name="Magnuson J.K."/>
            <person name="Spatafora J.W."/>
            <person name="Maurice S."/>
            <person name="Pangilinan J."/>
            <person name="Andreopoulos W."/>
            <person name="LaButti K."/>
            <person name="Hundley H."/>
            <person name="Na H."/>
            <person name="Kuo A."/>
            <person name="Barry K."/>
            <person name="Lipzen A."/>
            <person name="Henrissat B."/>
            <person name="Riley R."/>
            <person name="Ahrendt S."/>
            <person name="Nagy L.G."/>
            <person name="Grigoriev I.V."/>
            <person name="Martin F."/>
            <person name="Rosso M.N."/>
        </authorList>
    </citation>
    <scope>NUCLEOTIDE SEQUENCE</scope>
    <source>
        <strain evidence="1">CBS 384.51</strain>
    </source>
</reference>
<name>A0ACB8UFY5_9APHY</name>